<name>A0A367UAF9_9PROT</name>
<proteinExistence type="predicted"/>
<feature type="region of interest" description="Disordered" evidence="1">
    <location>
        <begin position="106"/>
        <end position="142"/>
    </location>
</feature>
<comment type="caution">
    <text evidence="2">The sequence shown here is derived from an EMBL/GenBank/DDBJ whole genome shotgun (WGS) entry which is preliminary data.</text>
</comment>
<dbReference type="EMBL" id="JPWA01000017">
    <property type="protein sequence ID" value="RCK05297.1"/>
    <property type="molecule type" value="Genomic_DNA"/>
</dbReference>
<evidence type="ECO:0000313" key="2">
    <source>
        <dbReference type="EMBL" id="RCK05297.1"/>
    </source>
</evidence>
<dbReference type="Proteomes" id="UP000252419">
    <property type="component" value="Unassembled WGS sequence"/>
</dbReference>
<accession>A0A367UAF9</accession>
<protein>
    <submittedName>
        <fullName evidence="2">Uncharacterized protein</fullName>
    </submittedName>
</protein>
<reference evidence="2 3" key="1">
    <citation type="submission" date="2014-07" db="EMBL/GenBank/DDBJ databases">
        <title>Draft genome sequence of Thalassospira xianhensis P-4 (MCCC 1A02616).</title>
        <authorList>
            <person name="Lai Q."/>
            <person name="Shao Z."/>
        </authorList>
    </citation>
    <scope>NUCLEOTIDE SEQUENCE [LARGE SCALE GENOMIC DNA]</scope>
    <source>
        <strain evidence="2 3">MCCC 1A02616</strain>
    </source>
</reference>
<feature type="compositionally biased region" description="Polar residues" evidence="1">
    <location>
        <begin position="106"/>
        <end position="130"/>
    </location>
</feature>
<evidence type="ECO:0000256" key="1">
    <source>
        <dbReference type="SAM" id="MobiDB-lite"/>
    </source>
</evidence>
<keyword evidence="3" id="KW-1185">Reference proteome</keyword>
<organism evidence="2 3">
    <name type="scientific">Thalassospira xianhensis MCCC 1A02616</name>
    <dbReference type="NCBI Taxonomy" id="1177929"/>
    <lineage>
        <taxon>Bacteria</taxon>
        <taxon>Pseudomonadati</taxon>
        <taxon>Pseudomonadota</taxon>
        <taxon>Alphaproteobacteria</taxon>
        <taxon>Rhodospirillales</taxon>
        <taxon>Thalassospiraceae</taxon>
        <taxon>Thalassospira</taxon>
    </lineage>
</organism>
<dbReference type="AlphaFoldDB" id="A0A367UAF9"/>
<evidence type="ECO:0000313" key="3">
    <source>
        <dbReference type="Proteomes" id="UP000252419"/>
    </source>
</evidence>
<gene>
    <name evidence="2" type="ORF">TH5_14765</name>
</gene>
<sequence length="142" mass="14150">MKTALTPNVALKTGILAAAFIVALPLQSAFGQMFEKPWAATAQNRAQIAVIMKQAESGLLDGTNGATAGASGSSSLTQLVCGGGGGQSEATANSACIILNNSNGDINTGQDSTGDQTANGSTETTTNNADLSDALENISGEN</sequence>
<dbReference type="RefSeq" id="WP_114122433.1">
    <property type="nucleotide sequence ID" value="NZ_JPWA01000017.1"/>
</dbReference>